<evidence type="ECO:0000313" key="4">
    <source>
        <dbReference type="Proteomes" id="UP001420932"/>
    </source>
</evidence>
<keyword evidence="2" id="KW-1133">Transmembrane helix</keyword>
<dbReference type="EMBL" id="JBBNAF010000002">
    <property type="protein sequence ID" value="KAK9162800.1"/>
    <property type="molecule type" value="Genomic_DNA"/>
</dbReference>
<reference evidence="3 4" key="1">
    <citation type="submission" date="2024-01" db="EMBL/GenBank/DDBJ databases">
        <title>Genome assemblies of Stephania.</title>
        <authorList>
            <person name="Yang L."/>
        </authorList>
    </citation>
    <scope>NUCLEOTIDE SEQUENCE [LARGE SCALE GENOMIC DNA]</scope>
    <source>
        <strain evidence="3">YNDBR</strain>
        <tissue evidence="3">Leaf</tissue>
    </source>
</reference>
<evidence type="ECO:0000313" key="3">
    <source>
        <dbReference type="EMBL" id="KAK9162800.1"/>
    </source>
</evidence>
<comment type="caution">
    <text evidence="3">The sequence shown here is derived from an EMBL/GenBank/DDBJ whole genome shotgun (WGS) entry which is preliminary data.</text>
</comment>
<proteinExistence type="predicted"/>
<sequence>MIDKMKEKGTKDNSHGNKKQSKVSISLFVINVCNFSIISLFVINVCNFRFKCRILKHAGWYLSSFTIVYASYLLMQK</sequence>
<dbReference type="Proteomes" id="UP001420932">
    <property type="component" value="Unassembled WGS sequence"/>
</dbReference>
<keyword evidence="2" id="KW-0812">Transmembrane</keyword>
<evidence type="ECO:0000256" key="1">
    <source>
        <dbReference type="SAM" id="MobiDB-lite"/>
    </source>
</evidence>
<dbReference type="AlphaFoldDB" id="A0AAP0L2M6"/>
<gene>
    <name evidence="3" type="ORF">Syun_003702</name>
</gene>
<evidence type="ECO:0000256" key="2">
    <source>
        <dbReference type="SAM" id="Phobius"/>
    </source>
</evidence>
<name>A0AAP0L2M6_9MAGN</name>
<accession>A0AAP0L2M6</accession>
<keyword evidence="2" id="KW-0472">Membrane</keyword>
<protein>
    <submittedName>
        <fullName evidence="3">Uncharacterized protein</fullName>
    </submittedName>
</protein>
<feature type="region of interest" description="Disordered" evidence="1">
    <location>
        <begin position="1"/>
        <end position="20"/>
    </location>
</feature>
<keyword evidence="4" id="KW-1185">Reference proteome</keyword>
<organism evidence="3 4">
    <name type="scientific">Stephania yunnanensis</name>
    <dbReference type="NCBI Taxonomy" id="152371"/>
    <lineage>
        <taxon>Eukaryota</taxon>
        <taxon>Viridiplantae</taxon>
        <taxon>Streptophyta</taxon>
        <taxon>Embryophyta</taxon>
        <taxon>Tracheophyta</taxon>
        <taxon>Spermatophyta</taxon>
        <taxon>Magnoliopsida</taxon>
        <taxon>Ranunculales</taxon>
        <taxon>Menispermaceae</taxon>
        <taxon>Menispermoideae</taxon>
        <taxon>Cissampelideae</taxon>
        <taxon>Stephania</taxon>
    </lineage>
</organism>
<feature type="compositionally biased region" description="Basic and acidic residues" evidence="1">
    <location>
        <begin position="1"/>
        <end position="15"/>
    </location>
</feature>
<feature type="transmembrane region" description="Helical" evidence="2">
    <location>
        <begin position="23"/>
        <end position="46"/>
    </location>
</feature>
<feature type="transmembrane region" description="Helical" evidence="2">
    <location>
        <begin position="58"/>
        <end position="75"/>
    </location>
</feature>